<evidence type="ECO:0000256" key="5">
    <source>
        <dbReference type="ARBA" id="ARBA00022490"/>
    </source>
</evidence>
<evidence type="ECO:0000259" key="15">
    <source>
        <dbReference type="PROSITE" id="PS51192"/>
    </source>
</evidence>
<feature type="binding site" evidence="13">
    <location>
        <position position="701"/>
    </location>
    <ligand>
        <name>ATP</name>
        <dbReference type="ChEBI" id="CHEBI:30616"/>
    </ligand>
</feature>
<evidence type="ECO:0000256" key="13">
    <source>
        <dbReference type="HAMAP-Rule" id="MF_01382"/>
    </source>
</evidence>
<evidence type="ECO:0000256" key="8">
    <source>
        <dbReference type="ARBA" id="ARBA00022840"/>
    </source>
</evidence>
<dbReference type="Pfam" id="PF07517">
    <property type="entry name" value="SecA_DEAD"/>
    <property type="match status" value="1"/>
</dbReference>
<dbReference type="GO" id="GO:0065002">
    <property type="term" value="P:intracellular protein transmembrane transport"/>
    <property type="evidence" value="ECO:0007669"/>
    <property type="project" value="UniProtKB-UniRule"/>
</dbReference>
<dbReference type="InterPro" id="IPR027417">
    <property type="entry name" value="P-loop_NTPase"/>
</dbReference>
<evidence type="ECO:0000256" key="2">
    <source>
        <dbReference type="ARBA" id="ARBA00007650"/>
    </source>
</evidence>
<dbReference type="SUPFAM" id="SSF52540">
    <property type="entry name" value="P-loop containing nucleoside triphosphate hydrolases"/>
    <property type="match status" value="2"/>
</dbReference>
<dbReference type="GO" id="GO:0043952">
    <property type="term" value="P:protein transport by the Sec complex"/>
    <property type="evidence" value="ECO:0007669"/>
    <property type="project" value="TreeGrafter"/>
</dbReference>
<dbReference type="Gene3D" id="3.40.50.300">
    <property type="entry name" value="P-loop containing nucleotide triphosphate hydrolases"/>
    <property type="match status" value="3"/>
</dbReference>
<dbReference type="InterPro" id="IPR011116">
    <property type="entry name" value="SecA_Wing/Scaffold"/>
</dbReference>
<dbReference type="GO" id="GO:0017038">
    <property type="term" value="P:protein import"/>
    <property type="evidence" value="ECO:0007669"/>
    <property type="project" value="InterPro"/>
</dbReference>
<dbReference type="Pfam" id="PF01043">
    <property type="entry name" value="SecA_PP_bind"/>
    <property type="match status" value="1"/>
</dbReference>
<keyword evidence="7 13" id="KW-0547">Nucleotide-binding</keyword>
<evidence type="ECO:0000256" key="14">
    <source>
        <dbReference type="SAM" id="MobiDB-lite"/>
    </source>
</evidence>
<dbReference type="InterPro" id="IPR000185">
    <property type="entry name" value="SecA"/>
</dbReference>
<evidence type="ECO:0000256" key="12">
    <source>
        <dbReference type="ARBA" id="ARBA00023136"/>
    </source>
</evidence>
<dbReference type="InterPro" id="IPR044722">
    <property type="entry name" value="SecA_SF2_C"/>
</dbReference>
<evidence type="ECO:0000256" key="7">
    <source>
        <dbReference type="ARBA" id="ARBA00022741"/>
    </source>
</evidence>
<dbReference type="SMART" id="SM00958">
    <property type="entry name" value="SecA_PP_bind"/>
    <property type="match status" value="1"/>
</dbReference>
<keyword evidence="5 13" id="KW-0963">Cytoplasm</keyword>
<keyword evidence="12 13" id="KW-0472">Membrane</keyword>
<keyword evidence="9 13" id="KW-0653">Protein transport</keyword>
<comment type="similarity">
    <text evidence="2 13">Belongs to the SecA family.</text>
</comment>
<dbReference type="InterPro" id="IPR014018">
    <property type="entry name" value="SecA_motor_DEAD"/>
</dbReference>
<evidence type="ECO:0000256" key="9">
    <source>
        <dbReference type="ARBA" id="ARBA00022927"/>
    </source>
</evidence>
<feature type="domain" description="Helicase C-terminal" evidence="16">
    <location>
        <begin position="619"/>
        <end position="795"/>
    </location>
</feature>
<dbReference type="FunFam" id="3.40.50.300:FF:000694">
    <property type="entry name" value="Preprotein translocase subunit SecA"/>
    <property type="match status" value="1"/>
</dbReference>
<dbReference type="Gene3D" id="1.10.3060.10">
    <property type="entry name" value="Helical scaffold and wing domains of SecA"/>
    <property type="match status" value="1"/>
</dbReference>
<keyword evidence="8 13" id="KW-0067">ATP-binding</keyword>
<dbReference type="GO" id="GO:0005886">
    <property type="term" value="C:plasma membrane"/>
    <property type="evidence" value="ECO:0007669"/>
    <property type="project" value="UniProtKB-SubCell"/>
</dbReference>
<dbReference type="PROSITE" id="PS51196">
    <property type="entry name" value="SECA_MOTOR_DEAD"/>
    <property type="match status" value="1"/>
</dbReference>
<dbReference type="NCBIfam" id="NF009536">
    <property type="entry name" value="PRK12901.1"/>
    <property type="match status" value="1"/>
</dbReference>
<reference evidence="18 19" key="1">
    <citation type="submission" date="2019-01" db="EMBL/GenBank/DDBJ databases">
        <title>Hymenobacter humicola sp. nov., isolated from soils in Antarctica.</title>
        <authorList>
            <person name="Sedlacek I."/>
            <person name="Holochova P."/>
            <person name="Kralova S."/>
            <person name="Pantucek R."/>
            <person name="Stankova E."/>
            <person name="Vrbovska V."/>
            <person name="Kristofova L."/>
            <person name="Svec P."/>
            <person name="Busse H.-J."/>
        </authorList>
    </citation>
    <scope>NUCLEOTIDE SEQUENCE [LARGE SCALE GENOMIC DNA]</scope>
    <source>
        <strain evidence="18 19">CCM 8852</strain>
    </source>
</reference>
<accession>A0A418RA27</accession>
<feature type="binding site" evidence="13">
    <location>
        <begin position="197"/>
        <end position="201"/>
    </location>
    <ligand>
        <name>ATP</name>
        <dbReference type="ChEBI" id="CHEBI:30616"/>
    </ligand>
</feature>
<comment type="function">
    <text evidence="13">Part of the Sec protein translocase complex. Interacts with the SecYEG preprotein conducting channel. Has a central role in coupling the hydrolysis of ATP to the transfer of proteins into and across the cell membrane, serving as an ATP-driven molecular motor driving the stepwise translocation of polypeptide chains across the membrane.</text>
</comment>
<dbReference type="InterPro" id="IPR036670">
    <property type="entry name" value="SecA_X-link_sf"/>
</dbReference>
<dbReference type="SUPFAM" id="SSF81886">
    <property type="entry name" value="Helical scaffold and wing domains of SecA"/>
    <property type="match status" value="1"/>
</dbReference>
<dbReference type="EMBL" id="QYCN01000001">
    <property type="protein sequence ID" value="RIY14161.1"/>
    <property type="molecule type" value="Genomic_DNA"/>
</dbReference>
<feature type="binding site" evidence="13">
    <location>
        <position position="179"/>
    </location>
    <ligand>
        <name>ATP</name>
        <dbReference type="ChEBI" id="CHEBI:30616"/>
    </ligand>
</feature>
<dbReference type="InterPro" id="IPR020937">
    <property type="entry name" value="SecA_CS"/>
</dbReference>
<sequence>MLDFLGKTVAKLFGSKSDKDLKEIVPYVALINAEYAKLAQLSDDELRARTDEVRGRINAHLKTIDDQLSALHEQVNAENLDALRKEELFDQIDTLEKQRNKELETVLLEVLPLSFAITKETARRYTQNKQLVVTATDYDRDYARRKPNVTIEGDKAIWSNTWLAAGAEVTWDMIHYDVQLIGGVVLHQGKIAEMATGEGKTLVSTLPSFLNALAKRGVHLVTVNDYLAKRDSEWNAPLFEFHGITVDCIDKHQPNTDARRQAYLADITYGTNNEFGFDYLRDNMARDPQELVQRKHHYAMVDEVDSVLIDDARTPLIISGPVPRGDVHEFYQLKPRIQKVVDAQKKQVQNYLVEARKLLKEGNDGPKEGEGGLALFRAFRGLPKSKPLIKFLSETGMRAILLKVENHYLQDNQRQMPQADMPLFFTIDEKNNQIELTEKGLDLITGEGEDHHFFIMPDIGTELANIEKDAALTAEEKLHTKEKVMDDFQIKSERIHTINQLLKAYTLFEKDDQYILTDDGKVKIVDEQTGRVMEGRRYSDGLHQALEAKENVRVEELTQTYATVTLQNYFRMYHKLGGMTGTAETEAGEFWEIYKLDVVVVPTNRGIARQDEHDKVYKTVREKYNAVADEIQELVQAGRPVLVGTTSVEISELVSRMLKFKGIPHQVLNAKQNQREAEIVAGAGFPGTVTIATNMAGRGTDIKLRETSKASGGLAIIGTERHESRRVDRQLRGRAGRQGDPGSSQFFVSLEDNLMRLFGSDRIAKLMDRMGLEEGEVIQHSMITSSIERAQKKVEENNFGIRKRLLEYDDVMNAQREVVYKRRRNALHGERLELDIWNMIYDVCEDIVVGHKGNNDFEDFKLAVIRVFGYDTHLTGQDLSGMSANALTQKLYDESLGYYHSKNEFIAGNSMPLINDLLNQNSPYENIAVPFTDGRKQVQAVANLRRAQGNQGHEVIRGMEKVVVLAVIDEAWTKHLRAMDDLKQVVQNAVYEQKDPLLVYKFESFELFKQMISKVNEDTIQFLFRADVPTQAGENGEDEFEYFTEDELPVAPPQPKLQAQKETSSVSLGAGPEDLEQDGAMQVMEKQQPAKSQKVANRNEKVSVQYLDGRIVRDVKFKQVEDDLLNERAVLID</sequence>
<dbReference type="OrthoDB" id="9805579at2"/>
<evidence type="ECO:0000256" key="10">
    <source>
        <dbReference type="ARBA" id="ARBA00022967"/>
    </source>
</evidence>
<dbReference type="Pfam" id="PF07516">
    <property type="entry name" value="SecA_SW"/>
    <property type="match status" value="1"/>
</dbReference>
<dbReference type="InterPro" id="IPR011115">
    <property type="entry name" value="SecA_DEAD"/>
</dbReference>
<comment type="catalytic activity">
    <reaction evidence="13">
        <text>ATP + H2O + cellular proteinSide 1 = ADP + phosphate + cellular proteinSide 2.</text>
        <dbReference type="EC" id="7.4.2.8"/>
    </reaction>
</comment>
<keyword evidence="10 13" id="KW-1278">Translocase</keyword>
<keyword evidence="6" id="KW-0997">Cell inner membrane</keyword>
<dbReference type="Proteomes" id="UP000284250">
    <property type="component" value="Unassembled WGS sequence"/>
</dbReference>
<dbReference type="GO" id="GO:0031522">
    <property type="term" value="C:cell envelope Sec protein transport complex"/>
    <property type="evidence" value="ECO:0007669"/>
    <property type="project" value="TreeGrafter"/>
</dbReference>
<evidence type="ECO:0000256" key="3">
    <source>
        <dbReference type="ARBA" id="ARBA00022448"/>
    </source>
</evidence>
<gene>
    <name evidence="13 18" type="primary">secA</name>
    <name evidence="18" type="ORF">D0T11_00280</name>
</gene>
<dbReference type="RefSeq" id="WP_119653789.1">
    <property type="nucleotide sequence ID" value="NZ_JBHUOI010000075.1"/>
</dbReference>
<dbReference type="SMART" id="SM00957">
    <property type="entry name" value="SecA_DEAD"/>
    <property type="match status" value="1"/>
</dbReference>
<comment type="caution">
    <text evidence="18">The sequence shown here is derived from an EMBL/GenBank/DDBJ whole genome shotgun (WGS) entry which is preliminary data.</text>
</comment>
<keyword evidence="19" id="KW-1185">Reference proteome</keyword>
<evidence type="ECO:0000256" key="4">
    <source>
        <dbReference type="ARBA" id="ARBA00022475"/>
    </source>
</evidence>
<dbReference type="CDD" id="cd18803">
    <property type="entry name" value="SF2_C_secA"/>
    <property type="match status" value="1"/>
</dbReference>
<dbReference type="GO" id="GO:0005524">
    <property type="term" value="F:ATP binding"/>
    <property type="evidence" value="ECO:0007669"/>
    <property type="project" value="UniProtKB-UniRule"/>
</dbReference>
<keyword evidence="3 13" id="KW-0813">Transport</keyword>
<name>A0A418RA27_9BACT</name>
<dbReference type="InterPro" id="IPR014001">
    <property type="entry name" value="Helicase_ATP-bd"/>
</dbReference>
<feature type="domain" description="Helicase ATP-binding" evidence="15">
    <location>
        <begin position="181"/>
        <end position="340"/>
    </location>
</feature>
<dbReference type="GO" id="GO:0008564">
    <property type="term" value="F:protein-exporting ATPase activity"/>
    <property type="evidence" value="ECO:0007669"/>
    <property type="project" value="UniProtKB-EC"/>
</dbReference>
<dbReference type="PANTHER" id="PTHR30612:SF0">
    <property type="entry name" value="CHLOROPLAST PROTEIN-TRANSPORTING ATPASE"/>
    <property type="match status" value="1"/>
</dbReference>
<organism evidence="18 19">
    <name type="scientific">Hymenobacter rubripertinctus</name>
    <dbReference type="NCBI Taxonomy" id="2029981"/>
    <lineage>
        <taxon>Bacteria</taxon>
        <taxon>Pseudomonadati</taxon>
        <taxon>Bacteroidota</taxon>
        <taxon>Cytophagia</taxon>
        <taxon>Cytophagales</taxon>
        <taxon>Hymenobacteraceae</taxon>
        <taxon>Hymenobacter</taxon>
    </lineage>
</organism>
<feature type="region of interest" description="Disordered" evidence="14">
    <location>
        <begin position="1051"/>
        <end position="1073"/>
    </location>
</feature>
<dbReference type="Gene3D" id="3.90.1440.10">
    <property type="entry name" value="SecA, preprotein cross-linking domain"/>
    <property type="match status" value="1"/>
</dbReference>
<dbReference type="Pfam" id="PF21090">
    <property type="entry name" value="P-loop_SecA"/>
    <property type="match status" value="2"/>
</dbReference>
<comment type="subcellular location">
    <subcellularLocation>
        <location evidence="13">Cell membrane</location>
        <topology evidence="13">Peripheral membrane protein</topology>
        <orientation evidence="13">Cytoplasmic side</orientation>
    </subcellularLocation>
    <subcellularLocation>
        <location evidence="1 13">Cytoplasm</location>
    </subcellularLocation>
    <text evidence="13">Distribution is 50-50.</text>
</comment>
<dbReference type="PROSITE" id="PS51194">
    <property type="entry name" value="HELICASE_CTER"/>
    <property type="match status" value="1"/>
</dbReference>
<dbReference type="CDD" id="cd17928">
    <property type="entry name" value="DEXDc_SecA"/>
    <property type="match status" value="1"/>
</dbReference>
<evidence type="ECO:0000313" key="19">
    <source>
        <dbReference type="Proteomes" id="UP000284250"/>
    </source>
</evidence>
<dbReference type="SUPFAM" id="SSF81767">
    <property type="entry name" value="Pre-protein crosslinking domain of SecA"/>
    <property type="match status" value="1"/>
</dbReference>
<evidence type="ECO:0000256" key="1">
    <source>
        <dbReference type="ARBA" id="ARBA00004496"/>
    </source>
</evidence>
<dbReference type="PROSITE" id="PS51192">
    <property type="entry name" value="HELICASE_ATP_BIND_1"/>
    <property type="match status" value="1"/>
</dbReference>
<comment type="subunit">
    <text evidence="13">Monomer and homodimer. Part of the essential Sec protein translocation apparatus which comprises SecA, SecYEG and auxiliary proteins SecDF. Other proteins may also be involved.</text>
</comment>
<evidence type="ECO:0000259" key="17">
    <source>
        <dbReference type="PROSITE" id="PS51196"/>
    </source>
</evidence>
<dbReference type="AlphaFoldDB" id="A0A418RA27"/>
<evidence type="ECO:0000256" key="11">
    <source>
        <dbReference type="ARBA" id="ARBA00023010"/>
    </source>
</evidence>
<dbReference type="PRINTS" id="PR00906">
    <property type="entry name" value="SECA"/>
</dbReference>
<dbReference type="FunFam" id="3.40.50.300:FF:000246">
    <property type="entry name" value="Preprotein translocase subunit SecA"/>
    <property type="match status" value="1"/>
</dbReference>
<dbReference type="GO" id="GO:0005829">
    <property type="term" value="C:cytosol"/>
    <property type="evidence" value="ECO:0007669"/>
    <property type="project" value="TreeGrafter"/>
</dbReference>
<keyword evidence="11 13" id="KW-0811">Translocation</keyword>
<evidence type="ECO:0000256" key="6">
    <source>
        <dbReference type="ARBA" id="ARBA00022519"/>
    </source>
</evidence>
<dbReference type="InterPro" id="IPR011130">
    <property type="entry name" value="SecA_preprotein_X-link_dom"/>
</dbReference>
<dbReference type="InterPro" id="IPR036266">
    <property type="entry name" value="SecA_Wing/Scaffold_sf"/>
</dbReference>
<feature type="domain" description="SecA family profile" evidence="17">
    <location>
        <begin position="6"/>
        <end position="779"/>
    </location>
</feature>
<evidence type="ECO:0000259" key="16">
    <source>
        <dbReference type="PROSITE" id="PS51194"/>
    </source>
</evidence>
<dbReference type="InterPro" id="IPR001650">
    <property type="entry name" value="Helicase_C-like"/>
</dbReference>
<dbReference type="GO" id="GO:0006605">
    <property type="term" value="P:protein targeting"/>
    <property type="evidence" value="ECO:0007669"/>
    <property type="project" value="UniProtKB-UniRule"/>
</dbReference>
<dbReference type="PANTHER" id="PTHR30612">
    <property type="entry name" value="SECA INNER MEMBRANE COMPONENT OF SEC PROTEIN SECRETION SYSTEM"/>
    <property type="match status" value="1"/>
</dbReference>
<keyword evidence="4 13" id="KW-1003">Cell membrane</keyword>
<dbReference type="HAMAP" id="MF_01382">
    <property type="entry name" value="SecA"/>
    <property type="match status" value="1"/>
</dbReference>
<proteinExistence type="inferred from homology"/>
<evidence type="ECO:0000313" key="18">
    <source>
        <dbReference type="EMBL" id="RIY14161.1"/>
    </source>
</evidence>
<protein>
    <recommendedName>
        <fullName evidence="13">Protein translocase subunit SecA</fullName>
        <ecNumber evidence="13">7.4.2.8</ecNumber>
    </recommendedName>
</protein>
<dbReference type="EC" id="7.4.2.8" evidence="13"/>
<dbReference type="PROSITE" id="PS01312">
    <property type="entry name" value="SECA"/>
    <property type="match status" value="1"/>
</dbReference>